<keyword evidence="5" id="KW-0119">Carbohydrate metabolism</keyword>
<dbReference type="Pfam" id="PF09260">
    <property type="entry name" value="A_amylase_dom_C"/>
    <property type="match status" value="1"/>
</dbReference>
<dbReference type="InterPro" id="IPR013780">
    <property type="entry name" value="Glyco_hydro_b"/>
</dbReference>
<evidence type="ECO:0000256" key="1">
    <source>
        <dbReference type="ARBA" id="ARBA00001913"/>
    </source>
</evidence>
<evidence type="ECO:0000259" key="7">
    <source>
        <dbReference type="Pfam" id="PF09260"/>
    </source>
</evidence>
<reference evidence="8" key="1">
    <citation type="submission" date="2022-08" db="EMBL/GenBank/DDBJ databases">
        <title>A Global Phylogenomic Analysis of the Shiitake Genus Lentinula.</title>
        <authorList>
            <consortium name="DOE Joint Genome Institute"/>
            <person name="Sierra-Patev S."/>
            <person name="Min B."/>
            <person name="Naranjo-Ortiz M."/>
            <person name="Looney B."/>
            <person name="Konkel Z."/>
            <person name="Slot J.C."/>
            <person name="Sakamoto Y."/>
            <person name="Steenwyk J.L."/>
            <person name="Rokas A."/>
            <person name="Carro J."/>
            <person name="Camarero S."/>
            <person name="Ferreira P."/>
            <person name="Molpeceres G."/>
            <person name="Ruiz-Duenas F.J."/>
            <person name="Serrano A."/>
            <person name="Henrissat B."/>
            <person name="Drula E."/>
            <person name="Hughes K.W."/>
            <person name="Mata J.L."/>
            <person name="Ishikawa N.K."/>
            <person name="Vargas-Isla R."/>
            <person name="Ushijima S."/>
            <person name="Smith C.A."/>
            <person name="Ahrendt S."/>
            <person name="Andreopoulos W."/>
            <person name="He G."/>
            <person name="Labutti K."/>
            <person name="Lipzen A."/>
            <person name="Ng V."/>
            <person name="Riley R."/>
            <person name="Sandor L."/>
            <person name="Barry K."/>
            <person name="Martinez A.T."/>
            <person name="Xiao Y."/>
            <person name="Gibbons J.G."/>
            <person name="Terashima K."/>
            <person name="Grigoriev I.V."/>
            <person name="Hibbett D.S."/>
        </authorList>
    </citation>
    <scope>NUCLEOTIDE SEQUENCE</scope>
    <source>
        <strain evidence="8">JLM2183</strain>
    </source>
</reference>
<dbReference type="InterPro" id="IPR017853">
    <property type="entry name" value="GH"/>
</dbReference>
<keyword evidence="4" id="KW-0106">Calcium</keyword>
<dbReference type="GO" id="GO:0004556">
    <property type="term" value="F:alpha-amylase activity"/>
    <property type="evidence" value="ECO:0007669"/>
    <property type="project" value="InterPro"/>
</dbReference>
<dbReference type="OrthoDB" id="204980at2759"/>
<evidence type="ECO:0000256" key="6">
    <source>
        <dbReference type="ARBA" id="ARBA00023295"/>
    </source>
</evidence>
<evidence type="ECO:0000256" key="4">
    <source>
        <dbReference type="ARBA" id="ARBA00022837"/>
    </source>
</evidence>
<evidence type="ECO:0000256" key="2">
    <source>
        <dbReference type="ARBA" id="ARBA00022723"/>
    </source>
</evidence>
<proteinExistence type="predicted"/>
<comment type="cofactor">
    <cofactor evidence="1">
        <name>Ca(2+)</name>
        <dbReference type="ChEBI" id="CHEBI:29108"/>
    </cofactor>
</comment>
<dbReference type="Proteomes" id="UP001150266">
    <property type="component" value="Unassembled WGS sequence"/>
</dbReference>
<dbReference type="InterPro" id="IPR015340">
    <property type="entry name" value="A_amylase_C_dom"/>
</dbReference>
<name>A0A9W9AL77_9AGAR</name>
<sequence length="167" mass="17484">MEKKNINDGIPILYLGQEQGYQGGSDPANRGALWLSGFDVNKPLLAHVRTLNAARRQATSYHPSFLNTQASFIPQSSASSTLVMSKPPLLTLLTNGGSSSSETWTIPSSAGLYSSNETLVDVLTCATVTTGSDGTLTFTASNGLPKVLMPAKSLGTTGSLCLSEAED</sequence>
<organism evidence="8 9">
    <name type="scientific">Lentinula aciculospora</name>
    <dbReference type="NCBI Taxonomy" id="153920"/>
    <lineage>
        <taxon>Eukaryota</taxon>
        <taxon>Fungi</taxon>
        <taxon>Dikarya</taxon>
        <taxon>Basidiomycota</taxon>
        <taxon>Agaricomycotina</taxon>
        <taxon>Agaricomycetes</taxon>
        <taxon>Agaricomycetidae</taxon>
        <taxon>Agaricales</taxon>
        <taxon>Marasmiineae</taxon>
        <taxon>Omphalotaceae</taxon>
        <taxon>Lentinula</taxon>
    </lineage>
</organism>
<evidence type="ECO:0000256" key="3">
    <source>
        <dbReference type="ARBA" id="ARBA00022801"/>
    </source>
</evidence>
<dbReference type="Gene3D" id="3.20.20.80">
    <property type="entry name" value="Glycosidases"/>
    <property type="match status" value="1"/>
</dbReference>
<keyword evidence="9" id="KW-1185">Reference proteome</keyword>
<evidence type="ECO:0000256" key="5">
    <source>
        <dbReference type="ARBA" id="ARBA00023277"/>
    </source>
</evidence>
<comment type="caution">
    <text evidence="8">The sequence shown here is derived from an EMBL/GenBank/DDBJ whole genome shotgun (WGS) entry which is preliminary data.</text>
</comment>
<protein>
    <recommendedName>
        <fullName evidence="7">Alpha-amylase domain-containing protein</fullName>
    </recommendedName>
</protein>
<dbReference type="SUPFAM" id="SSF51011">
    <property type="entry name" value="Glycosyl hydrolase domain"/>
    <property type="match status" value="1"/>
</dbReference>
<keyword evidence="6" id="KW-0326">Glycosidase</keyword>
<keyword evidence="2" id="KW-0479">Metal-binding</keyword>
<evidence type="ECO:0000313" key="8">
    <source>
        <dbReference type="EMBL" id="KAJ4485261.1"/>
    </source>
</evidence>
<keyword evidence="3" id="KW-0378">Hydrolase</keyword>
<dbReference type="GO" id="GO:0016052">
    <property type="term" value="P:carbohydrate catabolic process"/>
    <property type="evidence" value="ECO:0007669"/>
    <property type="project" value="InterPro"/>
</dbReference>
<accession>A0A9W9AL77</accession>
<dbReference type="Gene3D" id="2.60.40.1180">
    <property type="entry name" value="Golgi alpha-mannosidase II"/>
    <property type="match status" value="1"/>
</dbReference>
<dbReference type="AlphaFoldDB" id="A0A9W9AL77"/>
<evidence type="ECO:0000313" key="9">
    <source>
        <dbReference type="Proteomes" id="UP001150266"/>
    </source>
</evidence>
<dbReference type="EMBL" id="JAOTPV010000003">
    <property type="protein sequence ID" value="KAJ4485261.1"/>
    <property type="molecule type" value="Genomic_DNA"/>
</dbReference>
<dbReference type="SUPFAM" id="SSF51445">
    <property type="entry name" value="(Trans)glycosidases"/>
    <property type="match status" value="1"/>
</dbReference>
<dbReference type="GO" id="GO:0005509">
    <property type="term" value="F:calcium ion binding"/>
    <property type="evidence" value="ECO:0007669"/>
    <property type="project" value="InterPro"/>
</dbReference>
<gene>
    <name evidence="8" type="ORF">J3R30DRAFT_3813834</name>
</gene>
<feature type="domain" description="Alpha-amylase" evidence="7">
    <location>
        <begin position="78"/>
        <end position="158"/>
    </location>
</feature>